<name>A0A8T3ARD8_DENNO</name>
<keyword evidence="1" id="KW-1133">Transmembrane helix</keyword>
<organism evidence="2 3">
    <name type="scientific">Dendrobium nobile</name>
    <name type="common">Orchid</name>
    <dbReference type="NCBI Taxonomy" id="94219"/>
    <lineage>
        <taxon>Eukaryota</taxon>
        <taxon>Viridiplantae</taxon>
        <taxon>Streptophyta</taxon>
        <taxon>Embryophyta</taxon>
        <taxon>Tracheophyta</taxon>
        <taxon>Spermatophyta</taxon>
        <taxon>Magnoliopsida</taxon>
        <taxon>Liliopsida</taxon>
        <taxon>Asparagales</taxon>
        <taxon>Orchidaceae</taxon>
        <taxon>Epidendroideae</taxon>
        <taxon>Malaxideae</taxon>
        <taxon>Dendrobiinae</taxon>
        <taxon>Dendrobium</taxon>
    </lineage>
</organism>
<reference evidence="2" key="1">
    <citation type="journal article" date="2022" name="Front. Genet.">
        <title>Chromosome-Scale Assembly of the Dendrobium nobile Genome Provides Insights Into the Molecular Mechanism of the Biosynthesis of the Medicinal Active Ingredient of Dendrobium.</title>
        <authorList>
            <person name="Xu Q."/>
            <person name="Niu S.-C."/>
            <person name="Li K.-L."/>
            <person name="Zheng P.-J."/>
            <person name="Zhang X.-J."/>
            <person name="Jia Y."/>
            <person name="Liu Y."/>
            <person name="Niu Y.-X."/>
            <person name="Yu L.-H."/>
            <person name="Chen D.-F."/>
            <person name="Zhang G.-Q."/>
        </authorList>
    </citation>
    <scope>NUCLEOTIDE SEQUENCE</scope>
    <source>
        <tissue evidence="2">Leaf</tissue>
    </source>
</reference>
<feature type="transmembrane region" description="Helical" evidence="1">
    <location>
        <begin position="6"/>
        <end position="25"/>
    </location>
</feature>
<keyword evidence="1" id="KW-0812">Transmembrane</keyword>
<gene>
    <name evidence="2" type="ORF">KFK09_019484</name>
</gene>
<accession>A0A8T3ARD8</accession>
<proteinExistence type="predicted"/>
<evidence type="ECO:0000256" key="1">
    <source>
        <dbReference type="SAM" id="Phobius"/>
    </source>
</evidence>
<keyword evidence="3" id="KW-1185">Reference proteome</keyword>
<evidence type="ECO:0000313" key="2">
    <source>
        <dbReference type="EMBL" id="KAI0498594.1"/>
    </source>
</evidence>
<dbReference type="Proteomes" id="UP000829196">
    <property type="component" value="Unassembled WGS sequence"/>
</dbReference>
<dbReference type="AlphaFoldDB" id="A0A8T3ARD8"/>
<keyword evidence="1" id="KW-0472">Membrane</keyword>
<dbReference type="EMBL" id="JAGYWB010000014">
    <property type="protein sequence ID" value="KAI0498594.1"/>
    <property type="molecule type" value="Genomic_DNA"/>
</dbReference>
<feature type="transmembrane region" description="Helical" evidence="1">
    <location>
        <begin position="37"/>
        <end position="53"/>
    </location>
</feature>
<evidence type="ECO:0000313" key="3">
    <source>
        <dbReference type="Proteomes" id="UP000829196"/>
    </source>
</evidence>
<comment type="caution">
    <text evidence="2">The sequence shown here is derived from an EMBL/GenBank/DDBJ whole genome shotgun (WGS) entry which is preliminary data.</text>
</comment>
<protein>
    <submittedName>
        <fullName evidence="2">Uncharacterized protein</fullName>
    </submittedName>
</protein>
<sequence>MLLIFYQIVFFLVSYTNIYVAMVNIKIIQLVAAMEQLLGFTYCLCWHSFYFPTG</sequence>